<protein>
    <recommendedName>
        <fullName evidence="7">Catalase core domain-containing protein</fullName>
    </recommendedName>
</protein>
<dbReference type="EMBL" id="CAACVG010013589">
    <property type="protein sequence ID" value="VEN62025.1"/>
    <property type="molecule type" value="Genomic_DNA"/>
</dbReference>
<dbReference type="InterPro" id="IPR011614">
    <property type="entry name" value="Catalase_core"/>
</dbReference>
<dbReference type="OrthoDB" id="6880011at2759"/>
<dbReference type="InterPro" id="IPR020835">
    <property type="entry name" value="Catalase_sf"/>
</dbReference>
<evidence type="ECO:0000256" key="2">
    <source>
        <dbReference type="ARBA" id="ARBA00022559"/>
    </source>
</evidence>
<dbReference type="PANTHER" id="PTHR11465:SF9">
    <property type="entry name" value="CATALASE"/>
    <property type="match status" value="1"/>
</dbReference>
<reference evidence="8 9" key="1">
    <citation type="submission" date="2019-01" db="EMBL/GenBank/DDBJ databases">
        <authorList>
            <person name="Sayadi A."/>
        </authorList>
    </citation>
    <scope>NUCLEOTIDE SEQUENCE [LARGE SCALE GENOMIC DNA]</scope>
</reference>
<keyword evidence="2" id="KW-0575">Peroxidase</keyword>
<dbReference type="GO" id="GO:0005777">
    <property type="term" value="C:peroxisome"/>
    <property type="evidence" value="ECO:0007669"/>
    <property type="project" value="TreeGrafter"/>
</dbReference>
<feature type="domain" description="Catalase core" evidence="7">
    <location>
        <begin position="43"/>
        <end position="92"/>
    </location>
</feature>
<dbReference type="PANTHER" id="PTHR11465">
    <property type="entry name" value="CATALASE"/>
    <property type="match status" value="1"/>
</dbReference>
<evidence type="ECO:0000256" key="5">
    <source>
        <dbReference type="ARBA" id="ARBA00023002"/>
    </source>
</evidence>
<dbReference type="AlphaFoldDB" id="A0A653DPS0"/>
<proteinExistence type="inferred from homology"/>
<dbReference type="InterPro" id="IPR018028">
    <property type="entry name" value="Catalase"/>
</dbReference>
<evidence type="ECO:0000259" key="7">
    <source>
        <dbReference type="Pfam" id="PF00199"/>
    </source>
</evidence>
<dbReference type="GO" id="GO:0020037">
    <property type="term" value="F:heme binding"/>
    <property type="evidence" value="ECO:0007669"/>
    <property type="project" value="InterPro"/>
</dbReference>
<keyword evidence="4" id="KW-0479">Metal-binding</keyword>
<evidence type="ECO:0000313" key="9">
    <source>
        <dbReference type="Proteomes" id="UP000410492"/>
    </source>
</evidence>
<sequence length="94" mass="11006">MIAVLPTRARLYIATQISSQSIQRLLRLRATDRQTDKRTEMRIKPSPDRMVQGRLFNYGDSHRYRIEINNTQLPVNSPLRVANYLRDGRHTIQG</sequence>
<accession>A0A653DPS0</accession>
<keyword evidence="6" id="KW-0408">Iron</keyword>
<evidence type="ECO:0000313" key="8">
    <source>
        <dbReference type="EMBL" id="VEN62025.1"/>
    </source>
</evidence>
<gene>
    <name evidence="8" type="ORF">CALMAC_LOCUS19272</name>
</gene>
<dbReference type="Proteomes" id="UP000410492">
    <property type="component" value="Unassembled WGS sequence"/>
</dbReference>
<dbReference type="GO" id="GO:0005739">
    <property type="term" value="C:mitochondrion"/>
    <property type="evidence" value="ECO:0007669"/>
    <property type="project" value="TreeGrafter"/>
</dbReference>
<dbReference type="SUPFAM" id="SSF56634">
    <property type="entry name" value="Heme-dependent catalase-like"/>
    <property type="match status" value="1"/>
</dbReference>
<evidence type="ECO:0000256" key="3">
    <source>
        <dbReference type="ARBA" id="ARBA00022617"/>
    </source>
</evidence>
<dbReference type="GO" id="GO:0042542">
    <property type="term" value="P:response to hydrogen peroxide"/>
    <property type="evidence" value="ECO:0007669"/>
    <property type="project" value="TreeGrafter"/>
</dbReference>
<evidence type="ECO:0000256" key="6">
    <source>
        <dbReference type="ARBA" id="ARBA00023004"/>
    </source>
</evidence>
<dbReference type="InterPro" id="IPR002226">
    <property type="entry name" value="Catalase_haem_BS"/>
</dbReference>
<dbReference type="PROSITE" id="PS00437">
    <property type="entry name" value="CATALASE_1"/>
    <property type="match status" value="1"/>
</dbReference>
<dbReference type="GO" id="GO:0046872">
    <property type="term" value="F:metal ion binding"/>
    <property type="evidence" value="ECO:0007669"/>
    <property type="project" value="UniProtKB-KW"/>
</dbReference>
<evidence type="ECO:0000256" key="4">
    <source>
        <dbReference type="ARBA" id="ARBA00022723"/>
    </source>
</evidence>
<dbReference type="Gene3D" id="2.40.180.10">
    <property type="entry name" value="Catalase core domain"/>
    <property type="match status" value="1"/>
</dbReference>
<comment type="similarity">
    <text evidence="1">Belongs to the catalase family.</text>
</comment>
<evidence type="ECO:0000256" key="1">
    <source>
        <dbReference type="ARBA" id="ARBA00005329"/>
    </source>
</evidence>
<dbReference type="GO" id="GO:0004096">
    <property type="term" value="F:catalase activity"/>
    <property type="evidence" value="ECO:0007669"/>
    <property type="project" value="InterPro"/>
</dbReference>
<dbReference type="Pfam" id="PF00199">
    <property type="entry name" value="Catalase"/>
    <property type="match status" value="1"/>
</dbReference>
<keyword evidence="3" id="KW-0349">Heme</keyword>
<name>A0A653DPS0_CALMS</name>
<dbReference type="GO" id="GO:0042744">
    <property type="term" value="P:hydrogen peroxide catabolic process"/>
    <property type="evidence" value="ECO:0007669"/>
    <property type="project" value="TreeGrafter"/>
</dbReference>
<keyword evidence="9" id="KW-1185">Reference proteome</keyword>
<keyword evidence="5" id="KW-0560">Oxidoreductase</keyword>
<organism evidence="8 9">
    <name type="scientific">Callosobruchus maculatus</name>
    <name type="common">Southern cowpea weevil</name>
    <name type="synonym">Pulse bruchid</name>
    <dbReference type="NCBI Taxonomy" id="64391"/>
    <lineage>
        <taxon>Eukaryota</taxon>
        <taxon>Metazoa</taxon>
        <taxon>Ecdysozoa</taxon>
        <taxon>Arthropoda</taxon>
        <taxon>Hexapoda</taxon>
        <taxon>Insecta</taxon>
        <taxon>Pterygota</taxon>
        <taxon>Neoptera</taxon>
        <taxon>Endopterygota</taxon>
        <taxon>Coleoptera</taxon>
        <taxon>Polyphaga</taxon>
        <taxon>Cucujiformia</taxon>
        <taxon>Chrysomeloidea</taxon>
        <taxon>Chrysomelidae</taxon>
        <taxon>Bruchinae</taxon>
        <taxon>Bruchini</taxon>
        <taxon>Callosobruchus</taxon>
    </lineage>
</organism>